<keyword evidence="1" id="KW-0732">Signal</keyword>
<dbReference type="EMBL" id="GEBQ01015954">
    <property type="protein sequence ID" value="JAT24023.1"/>
    <property type="molecule type" value="Transcribed_RNA"/>
</dbReference>
<dbReference type="AlphaFoldDB" id="A0A1B6LJY6"/>
<protein>
    <recommendedName>
        <fullName evidence="4">Secreted protein</fullName>
    </recommendedName>
</protein>
<gene>
    <name evidence="3" type="ORF">g.11661</name>
    <name evidence="2" type="ORF">g.11663</name>
</gene>
<evidence type="ECO:0000313" key="3">
    <source>
        <dbReference type="EMBL" id="JAT26390.1"/>
    </source>
</evidence>
<organism evidence="2">
    <name type="scientific">Graphocephala atropunctata</name>
    <dbReference type="NCBI Taxonomy" id="36148"/>
    <lineage>
        <taxon>Eukaryota</taxon>
        <taxon>Metazoa</taxon>
        <taxon>Ecdysozoa</taxon>
        <taxon>Arthropoda</taxon>
        <taxon>Hexapoda</taxon>
        <taxon>Insecta</taxon>
        <taxon>Pterygota</taxon>
        <taxon>Neoptera</taxon>
        <taxon>Paraneoptera</taxon>
        <taxon>Hemiptera</taxon>
        <taxon>Auchenorrhyncha</taxon>
        <taxon>Membracoidea</taxon>
        <taxon>Cicadellidae</taxon>
        <taxon>Cicadellinae</taxon>
        <taxon>Cicadellini</taxon>
        <taxon>Graphocephala</taxon>
    </lineage>
</organism>
<proteinExistence type="predicted"/>
<feature type="chain" id="PRO_5008587508" description="Secreted protein" evidence="1">
    <location>
        <begin position="20"/>
        <end position="153"/>
    </location>
</feature>
<name>A0A1B6LJY6_9HEMI</name>
<accession>A0A1B6LJY6</accession>
<evidence type="ECO:0000256" key="1">
    <source>
        <dbReference type="SAM" id="SignalP"/>
    </source>
</evidence>
<sequence length="153" mass="17628">MWYKMSLGLVLIFLGNQLGCNVEARGSAQVITKKDLVDLAQEVAHIISKTVEHSVEILFRTTITPEQEEKILTFVQDEVWRLVKDQIEKMKRLLRGDQKSARDITHWIAIEATENGLKTFALNSPKISRVFLETFEKHVIEHIKILLMSKLSQ</sequence>
<evidence type="ECO:0000313" key="2">
    <source>
        <dbReference type="EMBL" id="JAT24023.1"/>
    </source>
</evidence>
<evidence type="ECO:0008006" key="4">
    <source>
        <dbReference type="Google" id="ProtNLM"/>
    </source>
</evidence>
<dbReference type="EMBL" id="GEBQ01013587">
    <property type="protein sequence ID" value="JAT26390.1"/>
    <property type="molecule type" value="Transcribed_RNA"/>
</dbReference>
<feature type="signal peptide" evidence="1">
    <location>
        <begin position="1"/>
        <end position="19"/>
    </location>
</feature>
<reference evidence="2" key="1">
    <citation type="submission" date="2015-11" db="EMBL/GenBank/DDBJ databases">
        <title>De novo transcriptome assembly of four potential Pierce s Disease insect vectors from Arizona vineyards.</title>
        <authorList>
            <person name="Tassone E.E."/>
        </authorList>
    </citation>
    <scope>NUCLEOTIDE SEQUENCE</scope>
</reference>